<dbReference type="EC" id="3.2.1.89" evidence="4"/>
<keyword evidence="3 4" id="KW-0326">Glycosidase</keyword>
<keyword evidence="4" id="KW-0732">Signal</keyword>
<dbReference type="GO" id="GO:0015926">
    <property type="term" value="F:glucosidase activity"/>
    <property type="evidence" value="ECO:0007669"/>
    <property type="project" value="InterPro"/>
</dbReference>
<keyword evidence="2 4" id="KW-0378">Hydrolase</keyword>
<dbReference type="InterPro" id="IPR013783">
    <property type="entry name" value="Ig-like_fold"/>
</dbReference>
<dbReference type="PATRIC" id="fig|82380.11.peg.581"/>
<comment type="catalytic activity">
    <reaction evidence="4">
        <text>The enzyme specifically hydrolyzes (1-&gt;4)-beta-D-galactosidic linkages in type I arabinogalactans.</text>
        <dbReference type="EC" id="3.2.1.89"/>
    </reaction>
</comment>
<evidence type="ECO:0000313" key="6">
    <source>
        <dbReference type="EMBL" id="KJL31113.1"/>
    </source>
</evidence>
<feature type="chain" id="PRO_5039757138" description="Arabinogalactan endo-beta-1,4-galactanase" evidence="4">
    <location>
        <begin position="26"/>
        <end position="921"/>
    </location>
</feature>
<dbReference type="InterPro" id="IPR014756">
    <property type="entry name" value="Ig_E-set"/>
</dbReference>
<dbReference type="AlphaFoldDB" id="A0A0F0LD93"/>
<dbReference type="InterPro" id="IPR011081">
    <property type="entry name" value="Big_4"/>
</dbReference>
<dbReference type="RefSeq" id="WP_045277998.1">
    <property type="nucleotide sequence ID" value="NZ_JYIW01000017.1"/>
</dbReference>
<dbReference type="InterPro" id="IPR011683">
    <property type="entry name" value="Glyco_hydro_53"/>
</dbReference>
<comment type="caution">
    <text evidence="6">The sequence shown here is derived from an EMBL/GenBank/DDBJ whole genome shotgun (WGS) entry which is preliminary data.</text>
</comment>
<gene>
    <name evidence="6" type="primary">ganB</name>
    <name evidence="6" type="ORF">RS83_00564</name>
</gene>
<evidence type="ECO:0000256" key="4">
    <source>
        <dbReference type="RuleBase" id="RU361192"/>
    </source>
</evidence>
<dbReference type="GO" id="GO:0031218">
    <property type="term" value="F:arabinogalactan endo-1,4-beta-galactosidase activity"/>
    <property type="evidence" value="ECO:0007669"/>
    <property type="project" value="UniProtKB-EC"/>
</dbReference>
<reference evidence="6 7" key="1">
    <citation type="submission" date="2015-02" db="EMBL/GenBank/DDBJ databases">
        <title>Draft genome sequences of ten Microbacterium spp. with emphasis on heavy metal contaminated environments.</title>
        <authorList>
            <person name="Corretto E."/>
        </authorList>
    </citation>
    <scope>NUCLEOTIDE SEQUENCE [LARGE SCALE GENOMIC DNA]</scope>
    <source>
        <strain evidence="6 7">BEL4b</strain>
    </source>
</reference>
<name>A0A0F0LD93_9MICO</name>
<accession>A0A0F0LD93</accession>
<evidence type="ECO:0000256" key="1">
    <source>
        <dbReference type="ARBA" id="ARBA00010687"/>
    </source>
</evidence>
<dbReference type="Gene3D" id="2.60.40.10">
    <property type="entry name" value="Immunoglobulins"/>
    <property type="match status" value="2"/>
</dbReference>
<dbReference type="Proteomes" id="UP000033640">
    <property type="component" value="Unassembled WGS sequence"/>
</dbReference>
<proteinExistence type="inferred from homology"/>
<evidence type="ECO:0000259" key="5">
    <source>
        <dbReference type="Pfam" id="PF07532"/>
    </source>
</evidence>
<dbReference type="GO" id="GO:0045490">
    <property type="term" value="P:pectin catabolic process"/>
    <property type="evidence" value="ECO:0007669"/>
    <property type="project" value="TreeGrafter"/>
</dbReference>
<dbReference type="PANTHER" id="PTHR34983">
    <property type="entry name" value="ARABINOGALACTAN ENDO-BETA-1,4-GALACTANASE A"/>
    <property type="match status" value="1"/>
</dbReference>
<comment type="similarity">
    <text evidence="1 4">Belongs to the glycosyl hydrolase 53 family.</text>
</comment>
<dbReference type="EMBL" id="JYIW01000017">
    <property type="protein sequence ID" value="KJL31113.1"/>
    <property type="molecule type" value="Genomic_DNA"/>
</dbReference>
<organism evidence="6 7">
    <name type="scientific">Microbacterium oxydans</name>
    <dbReference type="NCBI Taxonomy" id="82380"/>
    <lineage>
        <taxon>Bacteria</taxon>
        <taxon>Bacillati</taxon>
        <taxon>Actinomycetota</taxon>
        <taxon>Actinomycetes</taxon>
        <taxon>Micrococcales</taxon>
        <taxon>Microbacteriaceae</taxon>
        <taxon>Microbacterium</taxon>
    </lineage>
</organism>
<dbReference type="PANTHER" id="PTHR34983:SF2">
    <property type="entry name" value="ENDO-BETA-1,4-GALACTANASE"/>
    <property type="match status" value="1"/>
</dbReference>
<dbReference type="Gene3D" id="2.60.120.260">
    <property type="entry name" value="Galactose-binding domain-like"/>
    <property type="match status" value="1"/>
</dbReference>
<dbReference type="Pfam" id="PF07532">
    <property type="entry name" value="Big_4"/>
    <property type="match status" value="1"/>
</dbReference>
<dbReference type="InterPro" id="IPR017853">
    <property type="entry name" value="GH"/>
</dbReference>
<sequence length="921" mass="96015">MHRRTRSLLSTAVAAVTVFALVGVAAPATGAAPAASVVRTAVTDPVAATVTVPRVENLPDDFIGGVDVSSVLSLEASGVVFRDHDGTPGDLFEILADAGVTDVRVRVWNDPFDANGNGYGGGDVDVDRAIEIAERATDAGLGVLVDFHYSDFWADPAKQQAPKAWAGMTADEVATEVGVFTREAVQRLVAADVDLRMVQIGNETNNGVAGVTGWDDMAKVFSAGSAAVRAEAPDTLVALHFTNPERAGFYANVAAQLDRRGVDYDVFASSYYPFWHGTPANLTAVLKHIADTYGKKVMVAETSWAFTLDDGDGHGNVIDLPSEATQYPVSVQGQADAVRAVVQAVADVGDAGLGVYYWEPAWLPVGPPSQLEANTALWERDGSGWASSFAGEYEPEDAGHWYGGSAWDNQALFGFDGTASDALNIFSYVRTGAAAPRVVEAVQPVALQLTEGDDVSLPGEVTVRYNDGSTEQQAVTWSDAARYIEGIGAYSVDGVTATGLAASATVTISARNFLQNPGFEATDTSMWTTDGAALTLRSWDDPRSGTNSAHFYSASAFSFELAQTASDLPAGSYIARASLQGDGEGADGRATLSLSTPASAGAPAAFAFDGWRVWSTPATEAVQVADGGTATLRVTSTLPAGAWGTLDDFELVRAPDTGADTTELRTQRDVAAAVDPAQYVEASTAGLAGAIARADIVLAAAAPSEDAVAGALAALTTALDALVLRDAATSAPARGVLSHDNGHDTGLRDGDFTVTMNLWWGQNATKLRVFENGTLISTVPLEYGGTSAQAARIPVSGKTNGTYVYTGELVNSRGTTAVQAVTVTVTDAAPGMPVLSHDNWDRDGNYTVTANLWWGTNATSYRVFENGVLLTQGALEAKTPNAQRVAVPVTGRPAGTHTYRVEFANAAGVTSSRSVAVAVGR</sequence>
<evidence type="ECO:0000256" key="3">
    <source>
        <dbReference type="ARBA" id="ARBA00023295"/>
    </source>
</evidence>
<dbReference type="OrthoDB" id="3981930at2"/>
<protein>
    <recommendedName>
        <fullName evidence="4">Arabinogalactan endo-beta-1,4-galactanase</fullName>
        <ecNumber evidence="4">3.2.1.89</ecNumber>
    </recommendedName>
</protein>
<evidence type="ECO:0000313" key="7">
    <source>
        <dbReference type="Proteomes" id="UP000033640"/>
    </source>
</evidence>
<dbReference type="Gene3D" id="3.20.20.80">
    <property type="entry name" value="Glycosidases"/>
    <property type="match status" value="1"/>
</dbReference>
<feature type="domain" description="Bacterial Ig-like" evidence="5">
    <location>
        <begin position="443"/>
        <end position="497"/>
    </location>
</feature>
<dbReference type="SUPFAM" id="SSF51445">
    <property type="entry name" value="(Trans)glycosidases"/>
    <property type="match status" value="1"/>
</dbReference>
<evidence type="ECO:0000256" key="2">
    <source>
        <dbReference type="ARBA" id="ARBA00022801"/>
    </source>
</evidence>
<dbReference type="SUPFAM" id="SSF81296">
    <property type="entry name" value="E set domains"/>
    <property type="match status" value="2"/>
</dbReference>
<dbReference type="Pfam" id="PF07745">
    <property type="entry name" value="Glyco_hydro_53"/>
    <property type="match status" value="1"/>
</dbReference>
<feature type="signal peptide" evidence="4">
    <location>
        <begin position="1"/>
        <end position="25"/>
    </location>
</feature>